<dbReference type="Proteomes" id="UP000092154">
    <property type="component" value="Unassembled WGS sequence"/>
</dbReference>
<evidence type="ECO:0008006" key="5">
    <source>
        <dbReference type="Google" id="ProtNLM"/>
    </source>
</evidence>
<name>A0A1B7NDM4_9AGAM</name>
<keyword evidence="2" id="KW-0732">Signal</keyword>
<organism evidence="3 4">
    <name type="scientific">Rhizopogon vinicolor AM-OR11-026</name>
    <dbReference type="NCBI Taxonomy" id="1314800"/>
    <lineage>
        <taxon>Eukaryota</taxon>
        <taxon>Fungi</taxon>
        <taxon>Dikarya</taxon>
        <taxon>Basidiomycota</taxon>
        <taxon>Agaricomycotina</taxon>
        <taxon>Agaricomycetes</taxon>
        <taxon>Agaricomycetidae</taxon>
        <taxon>Boletales</taxon>
        <taxon>Suillineae</taxon>
        <taxon>Rhizopogonaceae</taxon>
        <taxon>Rhizopogon</taxon>
    </lineage>
</organism>
<feature type="chain" id="PRO_5008597941" description="Secreted protein" evidence="2">
    <location>
        <begin position="20"/>
        <end position="168"/>
    </location>
</feature>
<evidence type="ECO:0000313" key="3">
    <source>
        <dbReference type="EMBL" id="OAX42976.1"/>
    </source>
</evidence>
<evidence type="ECO:0000313" key="4">
    <source>
        <dbReference type="Proteomes" id="UP000092154"/>
    </source>
</evidence>
<keyword evidence="4" id="KW-1185">Reference proteome</keyword>
<proteinExistence type="predicted"/>
<dbReference type="InParanoid" id="A0A1B7NDM4"/>
<gene>
    <name evidence="3" type="ORF">K503DRAFT_254491</name>
</gene>
<dbReference type="EMBL" id="KV448146">
    <property type="protein sequence ID" value="OAX42976.1"/>
    <property type="molecule type" value="Genomic_DNA"/>
</dbReference>
<evidence type="ECO:0000256" key="1">
    <source>
        <dbReference type="SAM" id="MobiDB-lite"/>
    </source>
</evidence>
<accession>A0A1B7NDM4</accession>
<feature type="region of interest" description="Disordered" evidence="1">
    <location>
        <begin position="140"/>
        <end position="168"/>
    </location>
</feature>
<evidence type="ECO:0000256" key="2">
    <source>
        <dbReference type="SAM" id="SignalP"/>
    </source>
</evidence>
<feature type="signal peptide" evidence="2">
    <location>
        <begin position="1"/>
        <end position="19"/>
    </location>
</feature>
<reference evidence="3 4" key="1">
    <citation type="submission" date="2016-06" db="EMBL/GenBank/DDBJ databases">
        <title>Comparative genomics of the ectomycorrhizal sister species Rhizopogon vinicolor and Rhizopogon vesiculosus (Basidiomycota: Boletales) reveals a divergence of the mating type B locus.</title>
        <authorList>
            <consortium name="DOE Joint Genome Institute"/>
            <person name="Mujic A.B."/>
            <person name="Kuo A."/>
            <person name="Tritt A."/>
            <person name="Lipzen A."/>
            <person name="Chen C."/>
            <person name="Johnson J."/>
            <person name="Sharma A."/>
            <person name="Barry K."/>
            <person name="Grigoriev I.V."/>
            <person name="Spatafora J.W."/>
        </authorList>
    </citation>
    <scope>NUCLEOTIDE SEQUENCE [LARGE SCALE GENOMIC DNA]</scope>
    <source>
        <strain evidence="3 4">AM-OR11-026</strain>
    </source>
</reference>
<feature type="compositionally biased region" description="Basic and acidic residues" evidence="1">
    <location>
        <begin position="158"/>
        <end position="168"/>
    </location>
</feature>
<protein>
    <recommendedName>
        <fullName evidence="5">Secreted protein</fullName>
    </recommendedName>
</protein>
<dbReference type="OrthoDB" id="10643624at2759"/>
<sequence length="168" mass="19092">MHWFTVTAWYAVINAIALSAKEGNAARERTNAPIDHARRVEAKVLVCIRQCRLTIISWIHDSIIIGFRRVSGRARTLKLSFKVWQGDSKYQLDAEHTSSQQSKQEWAGARAVSKRRIRICLSGSQRRCEIITEEADKRASLPLPRTSDSKPTITLRPKGKEGIQRIGR</sequence>
<dbReference type="AlphaFoldDB" id="A0A1B7NDM4"/>